<protein>
    <submittedName>
        <fullName evidence="1">Uncharacterized protein</fullName>
    </submittedName>
</protein>
<keyword evidence="2" id="KW-1185">Reference proteome</keyword>
<dbReference type="EMBL" id="MU825397">
    <property type="protein sequence ID" value="KAJ7393636.1"/>
    <property type="molecule type" value="Genomic_DNA"/>
</dbReference>
<name>A0A9X0A561_9CNID</name>
<reference evidence="1" key="1">
    <citation type="submission" date="2023-01" db="EMBL/GenBank/DDBJ databases">
        <title>Genome assembly of the deep-sea coral Lophelia pertusa.</title>
        <authorList>
            <person name="Herrera S."/>
            <person name="Cordes E."/>
        </authorList>
    </citation>
    <scope>NUCLEOTIDE SEQUENCE</scope>
    <source>
        <strain evidence="1">USNM1676648</strain>
        <tissue evidence="1">Polyp</tissue>
    </source>
</reference>
<evidence type="ECO:0000313" key="2">
    <source>
        <dbReference type="Proteomes" id="UP001163046"/>
    </source>
</evidence>
<dbReference type="Proteomes" id="UP001163046">
    <property type="component" value="Unassembled WGS sequence"/>
</dbReference>
<accession>A0A9X0A561</accession>
<comment type="caution">
    <text evidence="1">The sequence shown here is derived from an EMBL/GenBank/DDBJ whole genome shotgun (WGS) entry which is preliminary data.</text>
</comment>
<gene>
    <name evidence="1" type="ORF">OS493_003291</name>
</gene>
<organism evidence="1 2">
    <name type="scientific">Desmophyllum pertusum</name>
    <dbReference type="NCBI Taxonomy" id="174260"/>
    <lineage>
        <taxon>Eukaryota</taxon>
        <taxon>Metazoa</taxon>
        <taxon>Cnidaria</taxon>
        <taxon>Anthozoa</taxon>
        <taxon>Hexacorallia</taxon>
        <taxon>Scleractinia</taxon>
        <taxon>Caryophylliina</taxon>
        <taxon>Caryophylliidae</taxon>
        <taxon>Desmophyllum</taxon>
    </lineage>
</organism>
<proteinExistence type="predicted"/>
<dbReference type="AlphaFoldDB" id="A0A9X0A561"/>
<evidence type="ECO:0000313" key="1">
    <source>
        <dbReference type="EMBL" id="KAJ7393636.1"/>
    </source>
</evidence>
<sequence length="359" mass="40184">MPNTTWGALRFAEEFVRVKLSTLTSAQITIRPAQKSAGYILEATGNYLTLHSVQSELEKLETTCTSYIYDHTVSGATRFLFLDQNGPSDVVTFKKLKRDFAVNLNPLAVSLASMSIEDDVAETKFCSVLSSQLEVFKRQHLSYVHGTDTLKIKAEFGSIYVENAHALVSLAIVGTVEDTLSKNADPKNQSGQAKKQNLMRHKFIPLWSSGCWTAAFQLSSHESTEETYTLGIKAGKNHTMTVIYDEDLQFHDVEIPPINWVVVDVKAPRPARTKSRDIDFRVTVCSERKLDAEEKEEVMKSANYEIFKTKSIISKAPNGGLVLASEFLNKVAFVRHDKTSLYHVYRGKLFATSERSGQV</sequence>